<dbReference type="STRING" id="996166.SAMN05192554_10945"/>
<proteinExistence type="predicted"/>
<keyword evidence="6" id="KW-1185">Reference proteome</keyword>
<dbReference type="PRINTS" id="PR00033">
    <property type="entry name" value="HTHASNC"/>
</dbReference>
<dbReference type="PANTHER" id="PTHR43413">
    <property type="entry name" value="TRANSCRIPTIONAL REGULATOR, ASNC FAMILY"/>
    <property type="match status" value="1"/>
</dbReference>
<dbReference type="Proteomes" id="UP000199370">
    <property type="component" value="Unassembled WGS sequence"/>
</dbReference>
<dbReference type="EMBL" id="FNIA01000009">
    <property type="protein sequence ID" value="SDM89403.1"/>
    <property type="molecule type" value="Genomic_DNA"/>
</dbReference>
<reference evidence="5 6" key="1">
    <citation type="submission" date="2016-10" db="EMBL/GenBank/DDBJ databases">
        <authorList>
            <person name="de Groot N.N."/>
        </authorList>
    </citation>
    <scope>NUCLEOTIDE SEQUENCE [LARGE SCALE GENOMIC DNA]</scope>
    <source>
        <strain evidence="6">EB21,IBRC-M 10013,KCTC 4048</strain>
    </source>
</reference>
<evidence type="ECO:0000259" key="4">
    <source>
        <dbReference type="PROSITE" id="PS50956"/>
    </source>
</evidence>
<name>A0A1G9WZ36_9EURY</name>
<dbReference type="Gene3D" id="1.10.10.10">
    <property type="entry name" value="Winged helix-like DNA-binding domain superfamily/Winged helix DNA-binding domain"/>
    <property type="match status" value="1"/>
</dbReference>
<sequence>MTTSMDELDREILNILRRDARTPYTEIAEEVGTSEGTVRNRVERMTEDDVIERFTVATRTGNVKAMIEIGVAMDVETTQISERMADWTEVDFVWQVSGEEDVVLVVDCADTQGVNDLITQAREMEEVVSTKTRLILDERLG</sequence>
<dbReference type="SUPFAM" id="SSF46785">
    <property type="entry name" value="Winged helix' DNA-binding domain"/>
    <property type="match status" value="1"/>
</dbReference>
<organism evidence="5 6">
    <name type="scientific">Haloarchaeobius iranensis</name>
    <dbReference type="NCBI Taxonomy" id="996166"/>
    <lineage>
        <taxon>Archaea</taxon>
        <taxon>Methanobacteriati</taxon>
        <taxon>Methanobacteriota</taxon>
        <taxon>Stenosarchaea group</taxon>
        <taxon>Halobacteria</taxon>
        <taxon>Halobacteriales</taxon>
        <taxon>Halorubellaceae</taxon>
        <taxon>Haloarchaeobius</taxon>
    </lineage>
</organism>
<dbReference type="InterPro" id="IPR011991">
    <property type="entry name" value="ArsR-like_HTH"/>
</dbReference>
<dbReference type="PANTHER" id="PTHR43413:SF4">
    <property type="entry name" value="HTH-TYPE TRANSCRIPTIONAL REGULATOR LYSM"/>
    <property type="match status" value="1"/>
</dbReference>
<keyword evidence="3" id="KW-0804">Transcription</keyword>
<evidence type="ECO:0000256" key="1">
    <source>
        <dbReference type="ARBA" id="ARBA00023015"/>
    </source>
</evidence>
<protein>
    <submittedName>
        <fullName evidence="5">DNA-binding transcriptional regulator, Lrp family</fullName>
    </submittedName>
</protein>
<dbReference type="InterPro" id="IPR019887">
    <property type="entry name" value="Tscrpt_reg_AsnC/Lrp_C"/>
</dbReference>
<accession>A0A1G9WZ36</accession>
<dbReference type="Pfam" id="PF13404">
    <property type="entry name" value="HTH_AsnC-type"/>
    <property type="match status" value="1"/>
</dbReference>
<dbReference type="PROSITE" id="PS50956">
    <property type="entry name" value="HTH_ASNC_2"/>
    <property type="match status" value="1"/>
</dbReference>
<dbReference type="InterPro" id="IPR050684">
    <property type="entry name" value="HTH-Siroheme_Decarb"/>
</dbReference>
<dbReference type="InterPro" id="IPR036390">
    <property type="entry name" value="WH_DNA-bd_sf"/>
</dbReference>
<evidence type="ECO:0000313" key="6">
    <source>
        <dbReference type="Proteomes" id="UP000199370"/>
    </source>
</evidence>
<dbReference type="CDD" id="cd00090">
    <property type="entry name" value="HTH_ARSR"/>
    <property type="match status" value="1"/>
</dbReference>
<evidence type="ECO:0000256" key="2">
    <source>
        <dbReference type="ARBA" id="ARBA00023125"/>
    </source>
</evidence>
<gene>
    <name evidence="5" type="ORF">SAMN05192554_10945</name>
</gene>
<dbReference type="GO" id="GO:0043565">
    <property type="term" value="F:sequence-specific DNA binding"/>
    <property type="evidence" value="ECO:0007669"/>
    <property type="project" value="InterPro"/>
</dbReference>
<evidence type="ECO:0000313" key="5">
    <source>
        <dbReference type="EMBL" id="SDM89403.1"/>
    </source>
</evidence>
<dbReference type="Pfam" id="PF01037">
    <property type="entry name" value="AsnC_trans_reg"/>
    <property type="match status" value="1"/>
</dbReference>
<dbReference type="Gene3D" id="3.30.70.920">
    <property type="match status" value="1"/>
</dbReference>
<dbReference type="InterPro" id="IPR000485">
    <property type="entry name" value="AsnC-type_HTH_dom"/>
</dbReference>
<feature type="domain" description="HTH asnC-type" evidence="4">
    <location>
        <begin position="5"/>
        <end position="72"/>
    </location>
</feature>
<dbReference type="SUPFAM" id="SSF54909">
    <property type="entry name" value="Dimeric alpha+beta barrel"/>
    <property type="match status" value="1"/>
</dbReference>
<dbReference type="InterPro" id="IPR019888">
    <property type="entry name" value="Tscrpt_reg_AsnC-like"/>
</dbReference>
<keyword evidence="1" id="KW-0805">Transcription regulation</keyword>
<evidence type="ECO:0000256" key="3">
    <source>
        <dbReference type="ARBA" id="ARBA00023163"/>
    </source>
</evidence>
<dbReference type="SMART" id="SM00344">
    <property type="entry name" value="HTH_ASNC"/>
    <property type="match status" value="1"/>
</dbReference>
<dbReference type="InterPro" id="IPR036388">
    <property type="entry name" value="WH-like_DNA-bd_sf"/>
</dbReference>
<keyword evidence="2 5" id="KW-0238">DNA-binding</keyword>
<dbReference type="AlphaFoldDB" id="A0A1G9WZ36"/>
<dbReference type="InterPro" id="IPR011008">
    <property type="entry name" value="Dimeric_a/b-barrel"/>
</dbReference>